<feature type="compositionally biased region" description="Low complexity" evidence="1">
    <location>
        <begin position="611"/>
        <end position="623"/>
    </location>
</feature>
<feature type="region of interest" description="Disordered" evidence="1">
    <location>
        <begin position="600"/>
        <end position="636"/>
    </location>
</feature>
<dbReference type="SMART" id="SM00271">
    <property type="entry name" value="DnaJ"/>
    <property type="match status" value="1"/>
</dbReference>
<dbReference type="InterPro" id="IPR001623">
    <property type="entry name" value="DnaJ_domain"/>
</dbReference>
<dbReference type="Gene3D" id="1.10.287.110">
    <property type="entry name" value="DnaJ domain"/>
    <property type="match status" value="1"/>
</dbReference>
<feature type="compositionally biased region" description="Polar residues" evidence="1">
    <location>
        <begin position="227"/>
        <end position="242"/>
    </location>
</feature>
<feature type="region of interest" description="Disordered" evidence="1">
    <location>
        <begin position="100"/>
        <end position="136"/>
    </location>
</feature>
<protein>
    <recommendedName>
        <fullName evidence="2">J domain-containing protein</fullName>
    </recommendedName>
</protein>
<feature type="region of interest" description="Disordered" evidence="1">
    <location>
        <begin position="181"/>
        <end position="289"/>
    </location>
</feature>
<feature type="compositionally biased region" description="Basic and acidic residues" evidence="1">
    <location>
        <begin position="326"/>
        <end position="357"/>
    </location>
</feature>
<evidence type="ECO:0000259" key="2">
    <source>
        <dbReference type="PROSITE" id="PS50076"/>
    </source>
</evidence>
<feature type="compositionally biased region" description="Basic and acidic residues" evidence="1">
    <location>
        <begin position="600"/>
        <end position="610"/>
    </location>
</feature>
<evidence type="ECO:0000313" key="3">
    <source>
        <dbReference type="EMBL" id="EDK42294.1"/>
    </source>
</evidence>
<feature type="compositionally biased region" description="Polar residues" evidence="1">
    <location>
        <begin position="111"/>
        <end position="127"/>
    </location>
</feature>
<dbReference type="InParanoid" id="A5DSY6"/>
<reference evidence="3 4" key="1">
    <citation type="journal article" date="2009" name="Nature">
        <title>Evolution of pathogenicity and sexual reproduction in eight Candida genomes.</title>
        <authorList>
            <person name="Butler G."/>
            <person name="Rasmussen M.D."/>
            <person name="Lin M.F."/>
            <person name="Santos M.A."/>
            <person name="Sakthikumar S."/>
            <person name="Munro C.A."/>
            <person name="Rheinbay E."/>
            <person name="Grabherr M."/>
            <person name="Forche A."/>
            <person name="Reedy J.L."/>
            <person name="Agrafioti I."/>
            <person name="Arnaud M.B."/>
            <person name="Bates S."/>
            <person name="Brown A.J."/>
            <person name="Brunke S."/>
            <person name="Costanzo M.C."/>
            <person name="Fitzpatrick D.A."/>
            <person name="de Groot P.W."/>
            <person name="Harris D."/>
            <person name="Hoyer L.L."/>
            <person name="Hube B."/>
            <person name="Klis F.M."/>
            <person name="Kodira C."/>
            <person name="Lennard N."/>
            <person name="Logue M.E."/>
            <person name="Martin R."/>
            <person name="Neiman A.M."/>
            <person name="Nikolaou E."/>
            <person name="Quail M.A."/>
            <person name="Quinn J."/>
            <person name="Santos M.C."/>
            <person name="Schmitzberger F.F."/>
            <person name="Sherlock G."/>
            <person name="Shah P."/>
            <person name="Silverstein K.A."/>
            <person name="Skrzypek M.S."/>
            <person name="Soll D."/>
            <person name="Staggs R."/>
            <person name="Stansfield I."/>
            <person name="Stumpf M.P."/>
            <person name="Sudbery P.E."/>
            <person name="Srikantha T."/>
            <person name="Zeng Q."/>
            <person name="Berman J."/>
            <person name="Berriman M."/>
            <person name="Heitman J."/>
            <person name="Gow N.A."/>
            <person name="Lorenz M.C."/>
            <person name="Birren B.W."/>
            <person name="Kellis M."/>
            <person name="Cuomo C.A."/>
        </authorList>
    </citation>
    <scope>NUCLEOTIDE SEQUENCE [LARGE SCALE GENOMIC DNA]</scope>
    <source>
        <strain evidence="4">ATCC 11503 / BCRC 21390 / CBS 2605 / JCM 1781 / NBRC 1676 / NRRL YB-4239</strain>
    </source>
</reference>
<feature type="compositionally biased region" description="Low complexity" evidence="1">
    <location>
        <begin position="253"/>
        <end position="269"/>
    </location>
</feature>
<feature type="region of interest" description="Disordered" evidence="1">
    <location>
        <begin position="314"/>
        <end position="369"/>
    </location>
</feature>
<dbReference type="GeneID" id="5234790"/>
<feature type="domain" description="J" evidence="2">
    <location>
        <begin position="7"/>
        <end position="74"/>
    </location>
</feature>
<dbReference type="KEGG" id="lel:PVL30_000461"/>
<feature type="region of interest" description="Disordered" evidence="1">
    <location>
        <begin position="667"/>
        <end position="690"/>
    </location>
</feature>
<dbReference type="STRING" id="379508.A5DSY6"/>
<dbReference type="CDD" id="cd06257">
    <property type="entry name" value="DnaJ"/>
    <property type="match status" value="1"/>
</dbReference>
<dbReference type="AlphaFoldDB" id="A5DSY6"/>
<accession>A5DSY6</accession>
<dbReference type="Pfam" id="PF00226">
    <property type="entry name" value="DnaJ"/>
    <property type="match status" value="1"/>
</dbReference>
<feature type="region of interest" description="Disordered" evidence="1">
    <location>
        <begin position="478"/>
        <end position="510"/>
    </location>
</feature>
<feature type="compositionally biased region" description="Polar residues" evidence="1">
    <location>
        <begin position="492"/>
        <end position="508"/>
    </location>
</feature>
<dbReference type="SMR" id="A5DSY6"/>
<evidence type="ECO:0000313" key="4">
    <source>
        <dbReference type="Proteomes" id="UP000001996"/>
    </source>
</evidence>
<dbReference type="PROSITE" id="PS50076">
    <property type="entry name" value="DNAJ_2"/>
    <property type="match status" value="1"/>
</dbReference>
<proteinExistence type="predicted"/>
<dbReference type="EMBL" id="CH981524">
    <property type="protein sequence ID" value="EDK42294.1"/>
    <property type="molecule type" value="Genomic_DNA"/>
</dbReference>
<dbReference type="HOGENOM" id="CLU_373369_0_0_1"/>
<dbReference type="PRINTS" id="PR00625">
    <property type="entry name" value="JDOMAIN"/>
</dbReference>
<dbReference type="VEuPathDB" id="FungiDB:LELG_00472"/>
<gene>
    <name evidence="3" type="ORF">LELG_00472</name>
</gene>
<name>A5DSY6_LODEL</name>
<sequence length="827" mass="94563">MSMPSLTHYQSLGVSPATSFDEIKKAYKKLSLKYHPDKTPLQAHHEKFKEITTAYEIIRAHHENKVSNNYQETSSTASSTTNYHASSQYYSYTSTKNYASSGESHSRHWEQGSSTSGSARGNPYTTGQHQQWSQSQSQSSSTYSYYHFFQKSQEQKRQAAKAAAAQAERLQQEMYERVQAEAKLRKKESQRQKQKQKQKDEGMAKKTDELQKTQGKTSQTRKESLLRQDQNGSEGTRSSNKKPNMPDLEPETDSLSSSSSEPDPAPALARDVPSETNPDKDCDNGYNAAKEARRSKIEAAEIANEFLRRAHGLYSEDPENLQQHSNKRDFSSGSEDKFKRKQQKVEKNAKRGIRQETKQLPSALHKSRKNFDRLDDQKFPILETPNHFVEDNEAQGNMELDADVDADLHGDVVVVVDVDVDVSRDKENIVPLNSHFESGYKLNETGKINKLSQGDDIPETTRIDLTNLSDDSHDEYVPFNVKTRQPPPRASAVSTSRKPIDQSKTSSKLQPPKLILPLPLPLPLLLPLQLLQLYRQTQPNQHPQISPLSKPAKSPSMLAHKRQKFTVSDTPSAFDMENLGENLGREFEDVDIHELRESLPIERDHDKGEGHNNNNNNNNNNYMNDDDDHDHDNINDIGRRKVHNKVNAHRKLQPLEIEFVYSNGRSQPETLSTPINKTTVRGHTPVSPRTKRQKLNELDLHASPEVQNLMAPKPPMANFDPTTITKSKWQRYVASMLDYQRSFLAYKQLIVQYQYERTGKDAQFFELINDISSGLTNLNTYNMCIRQDLEVMQQYETALRVFLQTMNLYAQNCHWIGIYKKNDLNWT</sequence>
<dbReference type="eggNOG" id="KOG0714">
    <property type="taxonomic scope" value="Eukaryota"/>
</dbReference>
<feature type="compositionally biased region" description="Basic and acidic residues" evidence="1">
    <location>
        <begin position="181"/>
        <end position="211"/>
    </location>
</feature>
<dbReference type="InterPro" id="IPR050817">
    <property type="entry name" value="DjlA_DnaK_co-chaperone"/>
</dbReference>
<dbReference type="OrthoDB" id="442087at2759"/>
<feature type="compositionally biased region" description="Polar residues" evidence="1">
    <location>
        <begin position="667"/>
        <end position="681"/>
    </location>
</feature>
<dbReference type="SUPFAM" id="SSF46565">
    <property type="entry name" value="Chaperone J-domain"/>
    <property type="match status" value="1"/>
</dbReference>
<dbReference type="OMA" id="EYENATF"/>
<dbReference type="PANTHER" id="PTHR24074">
    <property type="entry name" value="CO-CHAPERONE PROTEIN DJLA"/>
    <property type="match status" value="1"/>
</dbReference>
<organism evidence="3 4">
    <name type="scientific">Lodderomyces elongisporus (strain ATCC 11503 / CBS 2605 / JCM 1781 / NBRC 1676 / NRRL YB-4239)</name>
    <name type="common">Yeast</name>
    <name type="synonym">Saccharomyces elongisporus</name>
    <dbReference type="NCBI Taxonomy" id="379508"/>
    <lineage>
        <taxon>Eukaryota</taxon>
        <taxon>Fungi</taxon>
        <taxon>Dikarya</taxon>
        <taxon>Ascomycota</taxon>
        <taxon>Saccharomycotina</taxon>
        <taxon>Pichiomycetes</taxon>
        <taxon>Debaryomycetaceae</taxon>
        <taxon>Candida/Lodderomyces clade</taxon>
        <taxon>Lodderomyces</taxon>
    </lineage>
</organism>
<dbReference type="Proteomes" id="UP000001996">
    <property type="component" value="Unassembled WGS sequence"/>
</dbReference>
<dbReference type="InterPro" id="IPR036869">
    <property type="entry name" value="J_dom_sf"/>
</dbReference>
<evidence type="ECO:0000256" key="1">
    <source>
        <dbReference type="SAM" id="MobiDB-lite"/>
    </source>
</evidence>
<keyword evidence="4" id="KW-1185">Reference proteome</keyword>